<dbReference type="AlphaFoldDB" id="A0A1H4BH79"/>
<dbReference type="Proteomes" id="UP000199041">
    <property type="component" value="Unassembled WGS sequence"/>
</dbReference>
<gene>
    <name evidence="1" type="ORF">SAMN05192529_12121</name>
</gene>
<reference evidence="1 2" key="1">
    <citation type="submission" date="2016-10" db="EMBL/GenBank/DDBJ databases">
        <authorList>
            <person name="de Groot N.N."/>
        </authorList>
    </citation>
    <scope>NUCLEOTIDE SEQUENCE [LARGE SCALE GENOMIC DNA]</scope>
    <source>
        <strain evidence="1 2">Vu-144</strain>
    </source>
</reference>
<protein>
    <submittedName>
        <fullName evidence="1">Uncharacterized protein</fullName>
    </submittedName>
</protein>
<accession>A0A1H4BH79</accession>
<name>A0A1H4BH79_9BACT</name>
<evidence type="ECO:0000313" key="2">
    <source>
        <dbReference type="Proteomes" id="UP000199041"/>
    </source>
</evidence>
<evidence type="ECO:0000313" key="1">
    <source>
        <dbReference type="EMBL" id="SEA47152.1"/>
    </source>
</evidence>
<sequence>MEDVNIQKIIENNRRMGSKIYLLLFFSGVRCLKMARYMCTTGLLIKKTARK</sequence>
<organism evidence="1 2">
    <name type="scientific">Arachidicoccus rhizosphaerae</name>
    <dbReference type="NCBI Taxonomy" id="551991"/>
    <lineage>
        <taxon>Bacteria</taxon>
        <taxon>Pseudomonadati</taxon>
        <taxon>Bacteroidota</taxon>
        <taxon>Chitinophagia</taxon>
        <taxon>Chitinophagales</taxon>
        <taxon>Chitinophagaceae</taxon>
        <taxon>Arachidicoccus</taxon>
    </lineage>
</organism>
<keyword evidence="2" id="KW-1185">Reference proteome</keyword>
<proteinExistence type="predicted"/>
<dbReference type="EMBL" id="FNQY01000021">
    <property type="protein sequence ID" value="SEA47152.1"/>
    <property type="molecule type" value="Genomic_DNA"/>
</dbReference>